<evidence type="ECO:0000313" key="7">
    <source>
        <dbReference type="EMBL" id="HCE17560.1"/>
    </source>
</evidence>
<comment type="caution">
    <text evidence="7">The sequence shown here is derived from an EMBL/GenBank/DDBJ whole genome shotgun (WGS) entry which is preliminary data.</text>
</comment>
<evidence type="ECO:0000256" key="2">
    <source>
        <dbReference type="ARBA" id="ARBA00023002"/>
    </source>
</evidence>
<dbReference type="PANTHER" id="PTHR42789">
    <property type="entry name" value="D-ISOMER SPECIFIC 2-HYDROXYACID DEHYDROGENASE FAMILY PROTEIN (AFU_ORTHOLOGUE AFUA_6G10090)"/>
    <property type="match status" value="1"/>
</dbReference>
<dbReference type="AlphaFoldDB" id="A0A3D1JG56"/>
<organism evidence="7 8">
    <name type="scientific">Anaerolinea thermolimosa</name>
    <dbReference type="NCBI Taxonomy" id="229919"/>
    <lineage>
        <taxon>Bacteria</taxon>
        <taxon>Bacillati</taxon>
        <taxon>Chloroflexota</taxon>
        <taxon>Anaerolineae</taxon>
        <taxon>Anaerolineales</taxon>
        <taxon>Anaerolineaceae</taxon>
        <taxon>Anaerolinea</taxon>
    </lineage>
</organism>
<dbReference type="PANTHER" id="PTHR42789:SF1">
    <property type="entry name" value="D-ISOMER SPECIFIC 2-HYDROXYACID DEHYDROGENASE FAMILY PROTEIN (AFU_ORTHOLOGUE AFUA_6G10090)"/>
    <property type="match status" value="1"/>
</dbReference>
<dbReference type="EMBL" id="DPBP01000028">
    <property type="protein sequence ID" value="HCE17560.1"/>
    <property type="molecule type" value="Genomic_DNA"/>
</dbReference>
<sequence>MKPRGMFVLPEENFRLIYSPEHVSRIQELVDLRLPCQSSDEVRKNLSLLDGVELIFTGWGSLEFTTDVLNAAPDLKMIFYGAGSIRGVMTEAAWERGVRITSAWAANAVPVVEFTLANILLCLKKAYQHAAEYRAKRQWVRLPVAGAYHSTVGLISLGMIGRLLAEKLKSFEVHVIAYDPYVSQEEANHLNVEMVSLEEVFRRGDVVSLHTPLLETTRGMIRGEHLSWMKEGAAFINTSRGAVVREDEMIAVLRQRPDLFAVLDVTWPEPAAPDSPLFTLPNVFLTPHIAGSMGAECQRMGQLMVEELERYLEGRPLAYEITRERAALLA</sequence>
<dbReference type="GO" id="GO:0051287">
    <property type="term" value="F:NAD binding"/>
    <property type="evidence" value="ECO:0007669"/>
    <property type="project" value="InterPro"/>
</dbReference>
<dbReference type="CDD" id="cd12167">
    <property type="entry name" value="2-Hacid_dh_8"/>
    <property type="match status" value="1"/>
</dbReference>
<evidence type="ECO:0000259" key="5">
    <source>
        <dbReference type="Pfam" id="PF00389"/>
    </source>
</evidence>
<evidence type="ECO:0000256" key="3">
    <source>
        <dbReference type="ARBA" id="ARBA00023027"/>
    </source>
</evidence>
<dbReference type="Pfam" id="PF02826">
    <property type="entry name" value="2-Hacid_dh_C"/>
    <property type="match status" value="1"/>
</dbReference>
<evidence type="ECO:0000259" key="6">
    <source>
        <dbReference type="Pfam" id="PF02826"/>
    </source>
</evidence>
<evidence type="ECO:0000313" key="8">
    <source>
        <dbReference type="Proteomes" id="UP000264141"/>
    </source>
</evidence>
<proteinExistence type="inferred from homology"/>
<dbReference type="Proteomes" id="UP000264141">
    <property type="component" value="Unassembled WGS sequence"/>
</dbReference>
<reference evidence="7 8" key="1">
    <citation type="journal article" date="2018" name="Nat. Biotechnol.">
        <title>A standardized bacterial taxonomy based on genome phylogeny substantially revises the tree of life.</title>
        <authorList>
            <person name="Parks D.H."/>
            <person name="Chuvochina M."/>
            <person name="Waite D.W."/>
            <person name="Rinke C."/>
            <person name="Skarshewski A."/>
            <person name="Chaumeil P.A."/>
            <person name="Hugenholtz P."/>
        </authorList>
    </citation>
    <scope>NUCLEOTIDE SEQUENCE [LARGE SCALE GENOMIC DNA]</scope>
    <source>
        <strain evidence="7">UBA8781</strain>
    </source>
</reference>
<dbReference type="InterPro" id="IPR050857">
    <property type="entry name" value="D-2-hydroxyacid_DH"/>
</dbReference>
<dbReference type="InterPro" id="IPR006139">
    <property type="entry name" value="D-isomer_2_OHA_DH_cat_dom"/>
</dbReference>
<dbReference type="InterPro" id="IPR036291">
    <property type="entry name" value="NAD(P)-bd_dom_sf"/>
</dbReference>
<feature type="domain" description="D-isomer specific 2-hydroxyacid dehydrogenase NAD-binding" evidence="6">
    <location>
        <begin position="117"/>
        <end position="290"/>
    </location>
</feature>
<evidence type="ECO:0000256" key="4">
    <source>
        <dbReference type="RuleBase" id="RU003719"/>
    </source>
</evidence>
<dbReference type="SUPFAM" id="SSF52283">
    <property type="entry name" value="Formate/glycerate dehydrogenase catalytic domain-like"/>
    <property type="match status" value="1"/>
</dbReference>
<accession>A0A3D1JG56</accession>
<dbReference type="GO" id="GO:0016616">
    <property type="term" value="F:oxidoreductase activity, acting on the CH-OH group of donors, NAD or NADP as acceptor"/>
    <property type="evidence" value="ECO:0007669"/>
    <property type="project" value="InterPro"/>
</dbReference>
<protein>
    <submittedName>
        <fullName evidence="7">Glycerate dehydrogenase</fullName>
    </submittedName>
</protein>
<evidence type="ECO:0000256" key="1">
    <source>
        <dbReference type="ARBA" id="ARBA00005854"/>
    </source>
</evidence>
<dbReference type="STRING" id="229919.GCA_001050195_01760"/>
<keyword evidence="2 4" id="KW-0560">Oxidoreductase</keyword>
<gene>
    <name evidence="7" type="ORF">DEQ80_06850</name>
</gene>
<keyword evidence="3" id="KW-0520">NAD</keyword>
<dbReference type="Gene3D" id="3.40.50.720">
    <property type="entry name" value="NAD(P)-binding Rossmann-like Domain"/>
    <property type="match status" value="2"/>
</dbReference>
<feature type="domain" description="D-isomer specific 2-hydroxyacid dehydrogenase catalytic" evidence="5">
    <location>
        <begin position="19"/>
        <end position="320"/>
    </location>
</feature>
<comment type="similarity">
    <text evidence="1 4">Belongs to the D-isomer specific 2-hydroxyacid dehydrogenase family.</text>
</comment>
<dbReference type="InterPro" id="IPR006140">
    <property type="entry name" value="D-isomer_DH_NAD-bd"/>
</dbReference>
<name>A0A3D1JG56_9CHLR</name>
<dbReference type="Pfam" id="PF00389">
    <property type="entry name" value="2-Hacid_dh"/>
    <property type="match status" value="1"/>
</dbReference>
<dbReference type="SUPFAM" id="SSF51735">
    <property type="entry name" value="NAD(P)-binding Rossmann-fold domains"/>
    <property type="match status" value="1"/>
</dbReference>